<organism evidence="2 3">
    <name type="scientific">Nocardiopsis endophytica</name>
    <dbReference type="NCBI Taxonomy" id="3018445"/>
    <lineage>
        <taxon>Bacteria</taxon>
        <taxon>Bacillati</taxon>
        <taxon>Actinomycetota</taxon>
        <taxon>Actinomycetes</taxon>
        <taxon>Streptosporangiales</taxon>
        <taxon>Nocardiopsidaceae</taxon>
        <taxon>Nocardiopsis</taxon>
    </lineage>
</organism>
<keyword evidence="3" id="KW-1185">Reference proteome</keyword>
<dbReference type="InterPro" id="IPR052189">
    <property type="entry name" value="L-asp_N-monooxygenase_NS-form"/>
</dbReference>
<comment type="caution">
    <text evidence="2">The sequence shown here is derived from an EMBL/GenBank/DDBJ whole genome shotgun (WGS) entry which is preliminary data.</text>
</comment>
<dbReference type="PANTHER" id="PTHR40254:SF1">
    <property type="entry name" value="BLR0577 PROTEIN"/>
    <property type="match status" value="1"/>
</dbReference>
<gene>
    <name evidence="2" type="ORF">O4J56_21585</name>
</gene>
<protein>
    <submittedName>
        <fullName evidence="2">FAD/NAD(P)-binding protein</fullName>
    </submittedName>
</protein>
<sequence>MTGATRAPDPLAVGIVGAGPRGLSVLERLCANERAARSGRPITVHLIDPSPPGAGGVWRPGQSRVLLMNTVASQITVYTDDSADIGGPVEPGPTLYEWARDLALFGGEEADGATLREARALGPDAYPTRAFYGRYLQACFARIAGQAPPGVRIRVHRSRAVAMADVHGVPGGPQGLRLEDGTRLNDLDAVVLAQGHLASRLTARQERTASLARIHRLTYLTPANPADVDLEGIAPGAPVLVRGLGLTFFDYMALLTEGRGGRFEERDGRLVYRPSGREPVIHAFSRRGVPYHSRGRNEKGAHGRHHARLLTPDTVARLRRARPEGLRFSTDLWPLIAREVECVYYEALLAAGGRAADRAAFADRYLHAGAGEADGVLDAFAVPPGLRWSWERIARPCAGRRFADRADFRSWLLDHLREDVREAELGNVTGPLKAALDVLRDLRNEIRLAVDHGGLAGSSYRDELEGWYTPLNAYLSIGPPPSRIRELIALIEAGVAEVAGPGTQVRFDTVRPGFTASSPEVPGEPVRSRVLIEARLPEPDIRRTRDPLLCHLLDTDQAAPYVIRGGPGAPYEAGGLTVTERPYRLVDGQGRTHPRRFAYGVPTESVHWVTAAGTRPGVDSVTLGDSDAIARAVLALEPVAHVPFGLRPAGAGVDAGADAGAAGVVV</sequence>
<name>A0ABT4UA89_9ACTN</name>
<dbReference type="PANTHER" id="PTHR40254">
    <property type="entry name" value="BLR0577 PROTEIN"/>
    <property type="match status" value="1"/>
</dbReference>
<evidence type="ECO:0000313" key="2">
    <source>
        <dbReference type="EMBL" id="MDA2813252.1"/>
    </source>
</evidence>
<reference evidence="2 3" key="1">
    <citation type="submission" date="2023-01" db="EMBL/GenBank/DDBJ databases">
        <title>Draft genome sequence of Nocardiopsis sp. RSe5-2 isolated from halophytes.</title>
        <authorList>
            <person name="Duangmal K."/>
            <person name="Chantavorakit T."/>
        </authorList>
    </citation>
    <scope>NUCLEOTIDE SEQUENCE [LARGE SCALE GENOMIC DNA]</scope>
    <source>
        <strain evidence="2 3">RSe5-2</strain>
    </source>
</reference>
<feature type="domain" description="FAD-dependent urate hydroxylase HpyO/Asp monooxygenase CreE-like FAD/NAD(P)-binding" evidence="1">
    <location>
        <begin position="15"/>
        <end position="196"/>
    </location>
</feature>
<dbReference type="InterPro" id="IPR038732">
    <property type="entry name" value="HpyO/CreE_NAD-binding"/>
</dbReference>
<evidence type="ECO:0000313" key="3">
    <source>
        <dbReference type="Proteomes" id="UP001527866"/>
    </source>
</evidence>
<accession>A0ABT4UA89</accession>
<evidence type="ECO:0000259" key="1">
    <source>
        <dbReference type="Pfam" id="PF13454"/>
    </source>
</evidence>
<dbReference type="InterPro" id="IPR036188">
    <property type="entry name" value="FAD/NAD-bd_sf"/>
</dbReference>
<dbReference type="Proteomes" id="UP001527866">
    <property type="component" value="Unassembled WGS sequence"/>
</dbReference>
<dbReference type="EMBL" id="JAQFWQ010000072">
    <property type="protein sequence ID" value="MDA2813252.1"/>
    <property type="molecule type" value="Genomic_DNA"/>
</dbReference>
<proteinExistence type="predicted"/>
<dbReference type="Pfam" id="PF13454">
    <property type="entry name" value="NAD_binding_9"/>
    <property type="match status" value="1"/>
</dbReference>
<dbReference type="RefSeq" id="WP_270688146.1">
    <property type="nucleotide sequence ID" value="NZ_JAQFWQ010000072.1"/>
</dbReference>
<dbReference type="SUPFAM" id="SSF51905">
    <property type="entry name" value="FAD/NAD(P)-binding domain"/>
    <property type="match status" value="1"/>
</dbReference>